<dbReference type="OrthoDB" id="7067186at2"/>
<dbReference type="EMBL" id="SRIO01000043">
    <property type="protein sequence ID" value="TFZ81148.1"/>
    <property type="molecule type" value="Genomic_DNA"/>
</dbReference>
<evidence type="ECO:0000313" key="2">
    <source>
        <dbReference type="Proteomes" id="UP000297890"/>
    </source>
</evidence>
<name>A0A4Z0F5D5_9GAMM</name>
<organism evidence="1 2">
    <name type="scientific">Candidatus Macondimonas diazotrophica</name>
    <dbReference type="NCBI Taxonomy" id="2305248"/>
    <lineage>
        <taxon>Bacteria</taxon>
        <taxon>Pseudomonadati</taxon>
        <taxon>Pseudomonadota</taxon>
        <taxon>Gammaproteobacteria</taxon>
        <taxon>Chromatiales</taxon>
        <taxon>Ectothiorhodospiraceae</taxon>
        <taxon>Candidatus Macondimonas</taxon>
    </lineage>
</organism>
<comment type="caution">
    <text evidence="1">The sequence shown here is derived from an EMBL/GenBank/DDBJ whole genome shotgun (WGS) entry which is preliminary data.</text>
</comment>
<accession>A0A4Z0F5D5</accession>
<keyword evidence="2" id="KW-1185">Reference proteome</keyword>
<proteinExistence type="predicted"/>
<gene>
    <name evidence="1" type="ORF">E4680_13595</name>
</gene>
<reference evidence="1 2" key="1">
    <citation type="journal article" date="2019" name="ISME J.">
        <title>Candidatus Macondimonas diazotrophica, a novel gammaproteobacterial genus dominating crude-oil-contaminated coastal sediments.</title>
        <authorList>
            <person name="Karthikeyan S."/>
            <person name="Konstantinidis K."/>
        </authorList>
    </citation>
    <scope>NUCLEOTIDE SEQUENCE [LARGE SCALE GENOMIC DNA]</scope>
    <source>
        <strain evidence="1 2">KTK01</strain>
    </source>
</reference>
<sequence>MSDVISLDDFRPHLSGPAICSGCHHEWQAAAPVGAWELECPKCGRMMGLWKYEFQPETFYECGCGSRLFYVVPDGCRCRECGAYAD</sequence>
<dbReference type="AlphaFoldDB" id="A0A4Z0F5D5"/>
<dbReference type="Proteomes" id="UP000297890">
    <property type="component" value="Unassembled WGS sequence"/>
</dbReference>
<evidence type="ECO:0000313" key="1">
    <source>
        <dbReference type="EMBL" id="TFZ81148.1"/>
    </source>
</evidence>
<protein>
    <submittedName>
        <fullName evidence="1">Uncharacterized protein</fullName>
    </submittedName>
</protein>